<dbReference type="PANTHER" id="PTHR33711:SF7">
    <property type="entry name" value="INTRADIOL RING-CLEAVAGE DIOXYGENASES DOMAIN-CONTAINING PROTEIN-RELATED"/>
    <property type="match status" value="1"/>
</dbReference>
<dbReference type="PANTHER" id="PTHR33711">
    <property type="entry name" value="DIOXYGENASE, PUTATIVE (AFU_ORTHOLOGUE AFUA_2G02910)-RELATED"/>
    <property type="match status" value="1"/>
</dbReference>
<proteinExistence type="inferred from homology"/>
<keyword evidence="6" id="KW-0408">Iron</keyword>
<keyword evidence="10" id="KW-1185">Reference proteome</keyword>
<dbReference type="InterPro" id="IPR015889">
    <property type="entry name" value="Intradiol_dOase_core"/>
</dbReference>
<evidence type="ECO:0000256" key="2">
    <source>
        <dbReference type="ARBA" id="ARBA00007825"/>
    </source>
</evidence>
<dbReference type="KEGG" id="hsi:BOX17_13025"/>
<name>A0A1J0VID8_9GAMM</name>
<keyword evidence="5" id="KW-0560">Oxidoreductase</keyword>
<dbReference type="GO" id="GO:0018576">
    <property type="term" value="F:catechol 1,2-dioxygenase activity"/>
    <property type="evidence" value="ECO:0007669"/>
    <property type="project" value="InterPro"/>
</dbReference>
<protein>
    <submittedName>
        <fullName evidence="9">6-chlorohydroxyquinol-1,2-dioxygenase</fullName>
    </submittedName>
</protein>
<dbReference type="InterPro" id="IPR007535">
    <property type="entry name" value="Catechol_dOase_N"/>
</dbReference>
<evidence type="ECO:0000256" key="3">
    <source>
        <dbReference type="ARBA" id="ARBA00022723"/>
    </source>
</evidence>
<evidence type="ECO:0000313" key="10">
    <source>
        <dbReference type="Proteomes" id="UP000181985"/>
    </source>
</evidence>
<dbReference type="OrthoDB" id="9805815at2"/>
<accession>A0A1J0VID8</accession>
<evidence type="ECO:0000256" key="1">
    <source>
        <dbReference type="ARBA" id="ARBA00001965"/>
    </source>
</evidence>
<gene>
    <name evidence="9" type="ORF">BOX17_13025</name>
</gene>
<evidence type="ECO:0000256" key="6">
    <source>
        <dbReference type="ARBA" id="ARBA00023004"/>
    </source>
</evidence>
<dbReference type="Proteomes" id="UP000181985">
    <property type="component" value="Chromosome"/>
</dbReference>
<dbReference type="RefSeq" id="WP_071945273.1">
    <property type="nucleotide sequence ID" value="NZ_CP018139.1"/>
</dbReference>
<dbReference type="EMBL" id="CP018139">
    <property type="protein sequence ID" value="APE31792.1"/>
    <property type="molecule type" value="Genomic_DNA"/>
</dbReference>
<feature type="domain" description="Intradiol ring-cleavage dioxygenases" evidence="7">
    <location>
        <begin position="104"/>
        <end position="276"/>
    </location>
</feature>
<dbReference type="GO" id="GO:0008199">
    <property type="term" value="F:ferric iron binding"/>
    <property type="evidence" value="ECO:0007669"/>
    <property type="project" value="InterPro"/>
</dbReference>
<evidence type="ECO:0000259" key="8">
    <source>
        <dbReference type="Pfam" id="PF04444"/>
    </source>
</evidence>
<dbReference type="InterPro" id="IPR000627">
    <property type="entry name" value="Intradiol_dOase_C"/>
</dbReference>
<keyword evidence="3" id="KW-0479">Metal-binding</keyword>
<organism evidence="9 10">
    <name type="scientific">Halomonas aestuarii</name>
    <dbReference type="NCBI Taxonomy" id="1897729"/>
    <lineage>
        <taxon>Bacteria</taxon>
        <taxon>Pseudomonadati</taxon>
        <taxon>Pseudomonadota</taxon>
        <taxon>Gammaproteobacteria</taxon>
        <taxon>Oceanospirillales</taxon>
        <taxon>Halomonadaceae</taxon>
        <taxon>Halomonas</taxon>
    </lineage>
</organism>
<dbReference type="Pfam" id="PF00775">
    <property type="entry name" value="Dioxygenase_C"/>
    <property type="match status" value="1"/>
</dbReference>
<feature type="domain" description="Catechol dioxygenase N-terminal" evidence="8">
    <location>
        <begin position="23"/>
        <end position="96"/>
    </location>
</feature>
<dbReference type="Gene3D" id="2.60.130.10">
    <property type="entry name" value="Aromatic compound dioxygenase"/>
    <property type="match status" value="1"/>
</dbReference>
<dbReference type="SUPFAM" id="SSF49482">
    <property type="entry name" value="Aromatic compound dioxygenase"/>
    <property type="match status" value="1"/>
</dbReference>
<evidence type="ECO:0000256" key="5">
    <source>
        <dbReference type="ARBA" id="ARBA00023002"/>
    </source>
</evidence>
<evidence type="ECO:0000313" key="9">
    <source>
        <dbReference type="EMBL" id="APE31792.1"/>
    </source>
</evidence>
<comment type="similarity">
    <text evidence="2">Belongs to the intradiol ring-cleavage dioxygenase family.</text>
</comment>
<dbReference type="InterPro" id="IPR050770">
    <property type="entry name" value="Intradiol_RC_Dioxygenase"/>
</dbReference>
<reference evidence="10" key="1">
    <citation type="submission" date="2016-11" db="EMBL/GenBank/DDBJ databases">
        <title>Halolamina sediminis sp. nov., an extremely halophilic archaeon isolated from solar salt.</title>
        <authorList>
            <person name="Koh H.-W."/>
            <person name="Rani S."/>
            <person name="Park S.-J."/>
        </authorList>
    </citation>
    <scope>NUCLEOTIDE SEQUENCE [LARGE SCALE GENOMIC DNA]</scope>
    <source>
        <strain evidence="10">Hb3</strain>
    </source>
</reference>
<dbReference type="Pfam" id="PF04444">
    <property type="entry name" value="Dioxygenase_N"/>
    <property type="match status" value="1"/>
</dbReference>
<keyword evidence="4 9" id="KW-0223">Dioxygenase</keyword>
<comment type="cofactor">
    <cofactor evidence="1">
        <name>Fe(3+)</name>
        <dbReference type="ChEBI" id="CHEBI:29034"/>
    </cofactor>
</comment>
<dbReference type="GO" id="GO:0009712">
    <property type="term" value="P:catechol-containing compound metabolic process"/>
    <property type="evidence" value="ECO:0007669"/>
    <property type="project" value="InterPro"/>
</dbReference>
<evidence type="ECO:0000256" key="4">
    <source>
        <dbReference type="ARBA" id="ARBA00022964"/>
    </source>
</evidence>
<dbReference type="AlphaFoldDB" id="A0A1J0VID8"/>
<sequence length="284" mass="31836">MTKYFTEEGSVEAVQARMGDDINPRLKQVMASLITHLHSFAKDIELTQEEWDLAVEFLTKTGQICSDVRQEYILLSDVLGFSMLVDAINNRRPPGATENTVYGPFHVLNAPIRQMGDNISLDGKGERCLYEGRVIDLHGEPIEGACVDVWSDNADGFYDVQQPDIQPQWNNRGRFITGKDGTYRFYGIKPVSYPIPDDGPVGKMLTALGRHPYRPAHMHYLVTASGYQRIVTHTFVGDDGYINDDAVFGVKETLVAPFEHVNDGDTIWRSPFDFVMVPEGDTTA</sequence>
<evidence type="ECO:0000259" key="7">
    <source>
        <dbReference type="Pfam" id="PF00775"/>
    </source>
</evidence>